<dbReference type="PANTHER" id="PTHR24346:SF76">
    <property type="entry name" value="NON-SPECIFIC SERINE_THREONINE PROTEIN KINASE"/>
    <property type="match status" value="1"/>
</dbReference>
<evidence type="ECO:0000259" key="4">
    <source>
        <dbReference type="PROSITE" id="PS50011"/>
    </source>
</evidence>
<dbReference type="GO" id="GO:0035556">
    <property type="term" value="P:intracellular signal transduction"/>
    <property type="evidence" value="ECO:0007669"/>
    <property type="project" value="TreeGrafter"/>
</dbReference>
<keyword evidence="2" id="KW-0067">ATP-binding</keyword>
<dbReference type="GO" id="GO:0000226">
    <property type="term" value="P:microtubule cytoskeleton organization"/>
    <property type="evidence" value="ECO:0007669"/>
    <property type="project" value="TreeGrafter"/>
</dbReference>
<dbReference type="GO" id="GO:0004674">
    <property type="term" value="F:protein serine/threonine kinase activity"/>
    <property type="evidence" value="ECO:0007669"/>
    <property type="project" value="TreeGrafter"/>
</dbReference>
<gene>
    <name evidence="5" type="ORF">ASPWEDRAFT_65672</name>
</gene>
<reference evidence="6" key="1">
    <citation type="journal article" date="2017" name="Genome Biol.">
        <title>Comparative genomics reveals high biological diversity and specific adaptations in the industrially and medically important fungal genus Aspergillus.</title>
        <authorList>
            <person name="de Vries R.P."/>
            <person name="Riley R."/>
            <person name="Wiebenga A."/>
            <person name="Aguilar-Osorio G."/>
            <person name="Amillis S."/>
            <person name="Uchima C.A."/>
            <person name="Anderluh G."/>
            <person name="Asadollahi M."/>
            <person name="Askin M."/>
            <person name="Barry K."/>
            <person name="Battaglia E."/>
            <person name="Bayram O."/>
            <person name="Benocci T."/>
            <person name="Braus-Stromeyer S.A."/>
            <person name="Caldana C."/>
            <person name="Canovas D."/>
            <person name="Cerqueira G.C."/>
            <person name="Chen F."/>
            <person name="Chen W."/>
            <person name="Choi C."/>
            <person name="Clum A."/>
            <person name="Dos Santos R.A."/>
            <person name="Damasio A.R."/>
            <person name="Diallinas G."/>
            <person name="Emri T."/>
            <person name="Fekete E."/>
            <person name="Flipphi M."/>
            <person name="Freyberg S."/>
            <person name="Gallo A."/>
            <person name="Gournas C."/>
            <person name="Habgood R."/>
            <person name="Hainaut M."/>
            <person name="Harispe M.L."/>
            <person name="Henrissat B."/>
            <person name="Hilden K.S."/>
            <person name="Hope R."/>
            <person name="Hossain A."/>
            <person name="Karabika E."/>
            <person name="Karaffa L."/>
            <person name="Karanyi Z."/>
            <person name="Krasevec N."/>
            <person name="Kuo A."/>
            <person name="Kusch H."/>
            <person name="LaButti K."/>
            <person name="Lagendijk E.L."/>
            <person name="Lapidus A."/>
            <person name="Levasseur A."/>
            <person name="Lindquist E."/>
            <person name="Lipzen A."/>
            <person name="Logrieco A.F."/>
            <person name="MacCabe A."/>
            <person name="Maekelae M.R."/>
            <person name="Malavazi I."/>
            <person name="Melin P."/>
            <person name="Meyer V."/>
            <person name="Mielnichuk N."/>
            <person name="Miskei M."/>
            <person name="Molnar A.P."/>
            <person name="Mule G."/>
            <person name="Ngan C.Y."/>
            <person name="Orejas M."/>
            <person name="Orosz E."/>
            <person name="Ouedraogo J.P."/>
            <person name="Overkamp K.M."/>
            <person name="Park H.-S."/>
            <person name="Perrone G."/>
            <person name="Piumi F."/>
            <person name="Punt P.J."/>
            <person name="Ram A.F."/>
            <person name="Ramon A."/>
            <person name="Rauscher S."/>
            <person name="Record E."/>
            <person name="Riano-Pachon D.M."/>
            <person name="Robert V."/>
            <person name="Roehrig J."/>
            <person name="Ruller R."/>
            <person name="Salamov A."/>
            <person name="Salih N.S."/>
            <person name="Samson R.A."/>
            <person name="Sandor E."/>
            <person name="Sanguinetti M."/>
            <person name="Schuetze T."/>
            <person name="Sepcic K."/>
            <person name="Shelest E."/>
            <person name="Sherlock G."/>
            <person name="Sophianopoulou V."/>
            <person name="Squina F.M."/>
            <person name="Sun H."/>
            <person name="Susca A."/>
            <person name="Todd R.B."/>
            <person name="Tsang A."/>
            <person name="Unkles S.E."/>
            <person name="van de Wiele N."/>
            <person name="van Rossen-Uffink D."/>
            <person name="Oliveira J.V."/>
            <person name="Vesth T.C."/>
            <person name="Visser J."/>
            <person name="Yu J.-H."/>
            <person name="Zhou M."/>
            <person name="Andersen M.R."/>
            <person name="Archer D.B."/>
            <person name="Baker S.E."/>
            <person name="Benoit I."/>
            <person name="Brakhage A.A."/>
            <person name="Braus G.H."/>
            <person name="Fischer R."/>
            <person name="Frisvad J.C."/>
            <person name="Goldman G.H."/>
            <person name="Houbraken J."/>
            <person name="Oakley B."/>
            <person name="Pocsi I."/>
            <person name="Scazzocchio C."/>
            <person name="Seiboth B."/>
            <person name="vanKuyk P.A."/>
            <person name="Wortman J."/>
            <person name="Dyer P.S."/>
            <person name="Grigoriev I.V."/>
        </authorList>
    </citation>
    <scope>NUCLEOTIDE SEQUENCE [LARGE SCALE GENOMIC DNA]</scope>
    <source>
        <strain evidence="6">DTO 134E9</strain>
    </source>
</reference>
<dbReference type="VEuPathDB" id="FungiDB:ASPWEDRAFT_65672"/>
<feature type="domain" description="Protein kinase" evidence="4">
    <location>
        <begin position="92"/>
        <end position="367"/>
    </location>
</feature>
<dbReference type="PROSITE" id="PS50011">
    <property type="entry name" value="PROTEIN_KINASE_DOM"/>
    <property type="match status" value="1"/>
</dbReference>
<dbReference type="EMBL" id="KV878210">
    <property type="protein sequence ID" value="OJJ38688.1"/>
    <property type="molecule type" value="Genomic_DNA"/>
</dbReference>
<dbReference type="GO" id="GO:0005737">
    <property type="term" value="C:cytoplasm"/>
    <property type="evidence" value="ECO:0007669"/>
    <property type="project" value="TreeGrafter"/>
</dbReference>
<evidence type="ECO:0000313" key="6">
    <source>
        <dbReference type="Proteomes" id="UP000184383"/>
    </source>
</evidence>
<dbReference type="RefSeq" id="XP_040692364.1">
    <property type="nucleotide sequence ID" value="XM_040838808.1"/>
</dbReference>
<proteinExistence type="predicted"/>
<dbReference type="GeneID" id="63754656"/>
<dbReference type="AlphaFoldDB" id="A0A1L9RUZ0"/>
<accession>A0A1L9RUZ0</accession>
<feature type="compositionally biased region" description="Polar residues" evidence="3">
    <location>
        <begin position="1"/>
        <end position="15"/>
    </location>
</feature>
<feature type="region of interest" description="Disordered" evidence="3">
    <location>
        <begin position="1"/>
        <end position="25"/>
    </location>
</feature>
<keyword evidence="6" id="KW-1185">Reference proteome</keyword>
<dbReference type="InterPro" id="IPR011009">
    <property type="entry name" value="Kinase-like_dom_sf"/>
</dbReference>
<dbReference type="Pfam" id="PF00069">
    <property type="entry name" value="Pkinase"/>
    <property type="match status" value="1"/>
</dbReference>
<dbReference type="STRING" id="1073089.A0A1L9RUZ0"/>
<evidence type="ECO:0000256" key="2">
    <source>
        <dbReference type="ARBA" id="ARBA00022840"/>
    </source>
</evidence>
<dbReference type="PANTHER" id="PTHR24346">
    <property type="entry name" value="MAP/MICROTUBULE AFFINITY-REGULATING KINASE"/>
    <property type="match status" value="1"/>
</dbReference>
<evidence type="ECO:0000313" key="5">
    <source>
        <dbReference type="EMBL" id="OJJ38688.1"/>
    </source>
</evidence>
<evidence type="ECO:0000256" key="3">
    <source>
        <dbReference type="SAM" id="MobiDB-lite"/>
    </source>
</evidence>
<keyword evidence="1" id="KW-0547">Nucleotide-binding</keyword>
<dbReference type="GO" id="GO:0005524">
    <property type="term" value="F:ATP binding"/>
    <property type="evidence" value="ECO:0007669"/>
    <property type="project" value="UniProtKB-KW"/>
</dbReference>
<dbReference type="SUPFAM" id="SSF56112">
    <property type="entry name" value="Protein kinase-like (PK-like)"/>
    <property type="match status" value="1"/>
</dbReference>
<sequence>MANIDQTPRRVSQGSRLGDSDCQTPRPHYRNIKIFEDGTHCHVLKARNSGHPSNWLCNTFARLMQRYGPKGPPASEATNEPSTIESFSKKYGKCDKILHYGSSTSVKLYSKKASIFSSDKKLYAVKAYHRLPRERMDHYRHSVRSISSYVDHPNIVRTIEVCYNERGDLYAAMEYYDGSSLHALIAASGKLATVEADCFFKQLMRAVSYLHDNGIAHRYLKTENILLTIHGAVRVAHFDGAEWLQTGLQPISHAWRWSGKIPYIAPEELKEANSDYYDPRAGDIWAAGLIYMAMRCGRLPWSIAREEEDRNFEEYLRARQQEDGYFPIEALCKEHRCNVIYAMLDPKPHRRLTASDALQSKWIHEVVVCSAGETGHL</sequence>
<dbReference type="Gene3D" id="1.10.510.10">
    <property type="entry name" value="Transferase(Phosphotransferase) domain 1"/>
    <property type="match status" value="1"/>
</dbReference>
<dbReference type="Proteomes" id="UP000184383">
    <property type="component" value="Unassembled WGS sequence"/>
</dbReference>
<evidence type="ECO:0000256" key="1">
    <source>
        <dbReference type="ARBA" id="ARBA00022741"/>
    </source>
</evidence>
<dbReference type="InterPro" id="IPR000719">
    <property type="entry name" value="Prot_kinase_dom"/>
</dbReference>
<dbReference type="OrthoDB" id="4062651at2759"/>
<name>A0A1L9RUZ0_ASPWE</name>
<protein>
    <recommendedName>
        <fullName evidence="4">Protein kinase domain-containing protein</fullName>
    </recommendedName>
</protein>
<organism evidence="5 6">
    <name type="scientific">Aspergillus wentii DTO 134E9</name>
    <dbReference type="NCBI Taxonomy" id="1073089"/>
    <lineage>
        <taxon>Eukaryota</taxon>
        <taxon>Fungi</taxon>
        <taxon>Dikarya</taxon>
        <taxon>Ascomycota</taxon>
        <taxon>Pezizomycotina</taxon>
        <taxon>Eurotiomycetes</taxon>
        <taxon>Eurotiomycetidae</taxon>
        <taxon>Eurotiales</taxon>
        <taxon>Aspergillaceae</taxon>
        <taxon>Aspergillus</taxon>
        <taxon>Aspergillus subgen. Cremei</taxon>
    </lineage>
</organism>